<dbReference type="Proteomes" id="UP001143545">
    <property type="component" value="Unassembled WGS sequence"/>
</dbReference>
<name>A0A9W6ETK1_9FLAO</name>
<keyword evidence="11" id="KW-1185">Reference proteome</keyword>
<reference evidence="10" key="1">
    <citation type="submission" date="2022-07" db="EMBL/GenBank/DDBJ databases">
        <title>Taxonomy of Novel Oxalotrophic and Methylotrophic Bacteria.</title>
        <authorList>
            <person name="Sahin N."/>
            <person name="Tani A."/>
        </authorList>
    </citation>
    <scope>NUCLEOTIDE SEQUENCE</scope>
    <source>
        <strain evidence="10">AM327</strain>
    </source>
</reference>
<accession>A0A9W6ETK1</accession>
<dbReference type="GO" id="GO:0015562">
    <property type="term" value="F:efflux transmembrane transporter activity"/>
    <property type="evidence" value="ECO:0007669"/>
    <property type="project" value="InterPro"/>
</dbReference>
<dbReference type="Pfam" id="PF02321">
    <property type="entry name" value="OEP"/>
    <property type="match status" value="1"/>
</dbReference>
<comment type="caution">
    <text evidence="10">The sequence shown here is derived from an EMBL/GenBank/DDBJ whole genome shotgun (WGS) entry which is preliminary data.</text>
</comment>
<evidence type="ECO:0000313" key="10">
    <source>
        <dbReference type="EMBL" id="GLB52115.1"/>
    </source>
</evidence>
<feature type="chain" id="PRO_5040894566" evidence="9">
    <location>
        <begin position="21"/>
        <end position="436"/>
    </location>
</feature>
<comment type="subcellular location">
    <subcellularLocation>
        <location evidence="1">Cell outer membrane</location>
    </subcellularLocation>
</comment>
<dbReference type="InterPro" id="IPR051906">
    <property type="entry name" value="TolC-like"/>
</dbReference>
<dbReference type="AlphaFoldDB" id="A0A9W6ETK1"/>
<gene>
    <name evidence="10" type="ORF">NBRC110019_11540</name>
</gene>
<dbReference type="GO" id="GO:1990281">
    <property type="term" value="C:efflux pump complex"/>
    <property type="evidence" value="ECO:0007669"/>
    <property type="project" value="TreeGrafter"/>
</dbReference>
<evidence type="ECO:0000256" key="8">
    <source>
        <dbReference type="SAM" id="Coils"/>
    </source>
</evidence>
<keyword evidence="5" id="KW-0812">Transmembrane</keyword>
<feature type="coiled-coil region" evidence="8">
    <location>
        <begin position="326"/>
        <end position="364"/>
    </location>
</feature>
<evidence type="ECO:0000256" key="7">
    <source>
        <dbReference type="ARBA" id="ARBA00023237"/>
    </source>
</evidence>
<evidence type="ECO:0000256" key="4">
    <source>
        <dbReference type="ARBA" id="ARBA00022452"/>
    </source>
</evidence>
<keyword evidence="6" id="KW-0472">Membrane</keyword>
<dbReference type="PANTHER" id="PTHR30026:SF20">
    <property type="entry name" value="OUTER MEMBRANE PROTEIN TOLC"/>
    <property type="match status" value="1"/>
</dbReference>
<dbReference type="Gene3D" id="1.20.1600.10">
    <property type="entry name" value="Outer membrane efflux proteins (OEP)"/>
    <property type="match status" value="1"/>
</dbReference>
<keyword evidence="7" id="KW-0998">Cell outer membrane</keyword>
<protein>
    <submittedName>
        <fullName evidence="10">Transporter</fullName>
    </submittedName>
</protein>
<sequence length="436" mass="48636">MKIKTTLFLVLMLAMGLSYAQETKPLNLQEAVSLALGNSTEIKISDSKVLTAENELNVIKNNQYPDFKLSGQYMYLTNVDMNLKYNTGSTDSGSESSGATPSPNRLALGMATLTQPIFSGFQIKNAIKAGEQNYEAEVLMAKNDKEQIALAAINGYINLYKATQTVSLIEENLKSAHQRVVDFKNMEDNGLLAKNDRLKAELQEANIQIALDEAIKTRYMINYQLLTLLKLPPNTTIETSDADFGIAQSNPSVSISRFDVQAMEMQKQAAESQVKIAKAKYYPSIYFSGGYIAADIQDFITITNAMNFGVGISYNISDIFKAKSHIKAAKSKAQTLEYSIEHANEQINIQVENARQNYQLALKKLTVYTKSEEQATENYRIVKDKYDNGLQDTNDLLEADVQKLQSKIDLANAQADITRTYYEFLNTQGRLTSNLN</sequence>
<evidence type="ECO:0000256" key="5">
    <source>
        <dbReference type="ARBA" id="ARBA00022692"/>
    </source>
</evidence>
<organism evidence="10 11">
    <name type="scientific">Neptunitalea chrysea</name>
    <dbReference type="NCBI Taxonomy" id="1647581"/>
    <lineage>
        <taxon>Bacteria</taxon>
        <taxon>Pseudomonadati</taxon>
        <taxon>Bacteroidota</taxon>
        <taxon>Flavobacteriia</taxon>
        <taxon>Flavobacteriales</taxon>
        <taxon>Flavobacteriaceae</taxon>
        <taxon>Neptunitalea</taxon>
    </lineage>
</organism>
<proteinExistence type="inferred from homology"/>
<evidence type="ECO:0000256" key="9">
    <source>
        <dbReference type="SAM" id="SignalP"/>
    </source>
</evidence>
<keyword evidence="4" id="KW-1134">Transmembrane beta strand</keyword>
<feature type="coiled-coil region" evidence="8">
    <location>
        <begin position="188"/>
        <end position="215"/>
    </location>
</feature>
<dbReference type="RefSeq" id="WP_281753204.1">
    <property type="nucleotide sequence ID" value="NZ_BRVP01000006.1"/>
</dbReference>
<comment type="similarity">
    <text evidence="2">Belongs to the outer membrane factor (OMF) (TC 1.B.17) family.</text>
</comment>
<dbReference type="GO" id="GO:0015288">
    <property type="term" value="F:porin activity"/>
    <property type="evidence" value="ECO:0007669"/>
    <property type="project" value="TreeGrafter"/>
</dbReference>
<evidence type="ECO:0000256" key="6">
    <source>
        <dbReference type="ARBA" id="ARBA00023136"/>
    </source>
</evidence>
<dbReference type="GO" id="GO:0009279">
    <property type="term" value="C:cell outer membrane"/>
    <property type="evidence" value="ECO:0007669"/>
    <property type="project" value="UniProtKB-SubCell"/>
</dbReference>
<evidence type="ECO:0000256" key="2">
    <source>
        <dbReference type="ARBA" id="ARBA00007613"/>
    </source>
</evidence>
<evidence type="ECO:0000313" key="11">
    <source>
        <dbReference type="Proteomes" id="UP001143545"/>
    </source>
</evidence>
<keyword evidence="8" id="KW-0175">Coiled coil</keyword>
<evidence type="ECO:0000256" key="1">
    <source>
        <dbReference type="ARBA" id="ARBA00004442"/>
    </source>
</evidence>
<dbReference type="SUPFAM" id="SSF56954">
    <property type="entry name" value="Outer membrane efflux proteins (OEP)"/>
    <property type="match status" value="1"/>
</dbReference>
<feature type="signal peptide" evidence="9">
    <location>
        <begin position="1"/>
        <end position="20"/>
    </location>
</feature>
<keyword evidence="9" id="KW-0732">Signal</keyword>
<dbReference type="EMBL" id="BRVP01000006">
    <property type="protein sequence ID" value="GLB52115.1"/>
    <property type="molecule type" value="Genomic_DNA"/>
</dbReference>
<evidence type="ECO:0000256" key="3">
    <source>
        <dbReference type="ARBA" id="ARBA00022448"/>
    </source>
</evidence>
<dbReference type="InterPro" id="IPR003423">
    <property type="entry name" value="OMP_efflux"/>
</dbReference>
<dbReference type="PANTHER" id="PTHR30026">
    <property type="entry name" value="OUTER MEMBRANE PROTEIN TOLC"/>
    <property type="match status" value="1"/>
</dbReference>
<keyword evidence="3" id="KW-0813">Transport</keyword>